<organism evidence="1 2">
    <name type="scientific">Macrostomum lignano</name>
    <dbReference type="NCBI Taxonomy" id="282301"/>
    <lineage>
        <taxon>Eukaryota</taxon>
        <taxon>Metazoa</taxon>
        <taxon>Spiralia</taxon>
        <taxon>Lophotrochozoa</taxon>
        <taxon>Platyhelminthes</taxon>
        <taxon>Rhabditophora</taxon>
        <taxon>Macrostomorpha</taxon>
        <taxon>Macrostomida</taxon>
        <taxon>Macrostomidae</taxon>
        <taxon>Macrostomum</taxon>
    </lineage>
</organism>
<name>A0A1I8FU95_9PLAT</name>
<evidence type="ECO:0000313" key="2">
    <source>
        <dbReference type="WBParaSite" id="maker-unitig_9754-snap-gene-0.2-mRNA-1"/>
    </source>
</evidence>
<dbReference type="Proteomes" id="UP000095280">
    <property type="component" value="Unplaced"/>
</dbReference>
<keyword evidence="1" id="KW-1185">Reference proteome</keyword>
<evidence type="ECO:0000313" key="1">
    <source>
        <dbReference type="Proteomes" id="UP000095280"/>
    </source>
</evidence>
<sequence length="32" mass="3706">MCTSKPRTSSCTPMAGRRTISVERPGFFWMQR</sequence>
<proteinExistence type="predicted"/>
<accession>A0A1I8FU95</accession>
<reference evidence="2" key="1">
    <citation type="submission" date="2016-11" db="UniProtKB">
        <authorList>
            <consortium name="WormBaseParasite"/>
        </authorList>
    </citation>
    <scope>IDENTIFICATION</scope>
</reference>
<dbReference type="WBParaSite" id="maker-unitig_9754-snap-gene-0.2-mRNA-1">
    <property type="protein sequence ID" value="maker-unitig_9754-snap-gene-0.2-mRNA-1"/>
    <property type="gene ID" value="maker-unitig_9754-snap-gene-0.2"/>
</dbReference>
<protein>
    <submittedName>
        <fullName evidence="2">Uncharacterized protein</fullName>
    </submittedName>
</protein>
<dbReference type="AlphaFoldDB" id="A0A1I8FU95"/>